<protein>
    <recommendedName>
        <fullName evidence="2">Peptidase C19 ubiquitin carboxyl-terminal hydrolase domain-containing protein</fullName>
    </recommendedName>
</protein>
<evidence type="ECO:0000313" key="4">
    <source>
        <dbReference type="Proteomes" id="UP001140510"/>
    </source>
</evidence>
<evidence type="ECO:0000256" key="1">
    <source>
        <dbReference type="SAM" id="MobiDB-lite"/>
    </source>
</evidence>
<dbReference type="InterPro" id="IPR001394">
    <property type="entry name" value="Peptidase_C19_UCH"/>
</dbReference>
<dbReference type="SUPFAM" id="SSF54001">
    <property type="entry name" value="Cysteine proteinases"/>
    <property type="match status" value="1"/>
</dbReference>
<dbReference type="PANTHER" id="PTHR21646">
    <property type="entry name" value="UBIQUITIN CARBOXYL-TERMINAL HYDROLASE"/>
    <property type="match status" value="1"/>
</dbReference>
<dbReference type="GO" id="GO:0016579">
    <property type="term" value="P:protein deubiquitination"/>
    <property type="evidence" value="ECO:0007669"/>
    <property type="project" value="InterPro"/>
</dbReference>
<organism evidence="3 4">
    <name type="scientific">Didymella pomorum</name>
    <dbReference type="NCBI Taxonomy" id="749634"/>
    <lineage>
        <taxon>Eukaryota</taxon>
        <taxon>Fungi</taxon>
        <taxon>Dikarya</taxon>
        <taxon>Ascomycota</taxon>
        <taxon>Pezizomycotina</taxon>
        <taxon>Dothideomycetes</taxon>
        <taxon>Pleosporomycetidae</taxon>
        <taxon>Pleosporales</taxon>
        <taxon>Pleosporineae</taxon>
        <taxon>Didymellaceae</taxon>
        <taxon>Didymella</taxon>
    </lineage>
</organism>
<feature type="region of interest" description="Disordered" evidence="1">
    <location>
        <begin position="325"/>
        <end position="362"/>
    </location>
</feature>
<dbReference type="InterPro" id="IPR038765">
    <property type="entry name" value="Papain-like_cys_pep_sf"/>
</dbReference>
<feature type="region of interest" description="Disordered" evidence="1">
    <location>
        <begin position="211"/>
        <end position="258"/>
    </location>
</feature>
<accession>A0A9W9D075</accession>
<evidence type="ECO:0000313" key="3">
    <source>
        <dbReference type="EMBL" id="KAJ4395557.1"/>
    </source>
</evidence>
<evidence type="ECO:0000259" key="2">
    <source>
        <dbReference type="Pfam" id="PF00443"/>
    </source>
</evidence>
<sequence>MTVAFRHQTERLSSFRETRLPSGRSRGINNGLNLCYQNAGLQALMHQPPFMNWVMHHNPTVAPCNADRSINLSNETSISVGVDLNHTSIQQAIVASLQHRVENVHCRKCEKLQTKTRWTEIVAAPKILRVHLQILHPQHKIFRHLSYPDLLDLTAHQQNRTLPLQYQLSSVIVHSGDYYTEEEASSMTALKIQEELDKQQQIESDHELALSLQRRGSDEEESEEGEESDQEELCRGTDDADPGSSAISSPGRVREHDDDAFSCINDSNVAAISRQGFLTNPQDSNGQKFEVNVLTYVRGDSVRQMPGPTSERWIKETTQLAVDKGAVEPVVYPTAEPPQPSRKRTAGQGGQQVTRQKRSKRS</sequence>
<feature type="domain" description="Peptidase C19 ubiquitin carboxyl-terminal hydrolase" evidence="2">
    <location>
        <begin position="96"/>
        <end position="179"/>
    </location>
</feature>
<name>A0A9W9D075_9PLEO</name>
<gene>
    <name evidence="3" type="ORF">N0V91_010759</name>
</gene>
<dbReference type="InterPro" id="IPR050185">
    <property type="entry name" value="Ub_carboxyl-term_hydrolase"/>
</dbReference>
<dbReference type="Proteomes" id="UP001140510">
    <property type="component" value="Unassembled WGS sequence"/>
</dbReference>
<dbReference type="CDD" id="cd02257">
    <property type="entry name" value="Peptidase_C19"/>
    <property type="match status" value="1"/>
</dbReference>
<reference evidence="3" key="1">
    <citation type="submission" date="2022-10" db="EMBL/GenBank/DDBJ databases">
        <title>Tapping the CABI collections for fungal endophytes: first genome assemblies for Collariella, Neodidymelliopsis, Ascochyta clinopodiicola, Didymella pomorum, Didymosphaeria variabile, Neocosmospora piperis and Neocucurbitaria cava.</title>
        <authorList>
            <person name="Hill R."/>
        </authorList>
    </citation>
    <scope>NUCLEOTIDE SEQUENCE</scope>
    <source>
        <strain evidence="3">IMI 355091</strain>
    </source>
</reference>
<dbReference type="AlphaFoldDB" id="A0A9W9D075"/>
<dbReference type="Pfam" id="PF00443">
    <property type="entry name" value="UCH"/>
    <property type="match status" value="1"/>
</dbReference>
<comment type="caution">
    <text evidence="3">The sequence shown here is derived from an EMBL/GenBank/DDBJ whole genome shotgun (WGS) entry which is preliminary data.</text>
</comment>
<dbReference type="GO" id="GO:0004843">
    <property type="term" value="F:cysteine-type deubiquitinase activity"/>
    <property type="evidence" value="ECO:0007669"/>
    <property type="project" value="InterPro"/>
</dbReference>
<dbReference type="OrthoDB" id="3800071at2759"/>
<dbReference type="Gene3D" id="3.90.70.10">
    <property type="entry name" value="Cysteine proteinases"/>
    <property type="match status" value="2"/>
</dbReference>
<keyword evidence="4" id="KW-1185">Reference proteome</keyword>
<proteinExistence type="predicted"/>
<dbReference type="EMBL" id="JAPEVA010000153">
    <property type="protein sequence ID" value="KAJ4395557.1"/>
    <property type="molecule type" value="Genomic_DNA"/>
</dbReference>
<feature type="compositionally biased region" description="Acidic residues" evidence="1">
    <location>
        <begin position="218"/>
        <end position="231"/>
    </location>
</feature>